<proteinExistence type="predicted"/>
<evidence type="ECO:0000313" key="3">
    <source>
        <dbReference type="Proteomes" id="UP001060368"/>
    </source>
</evidence>
<dbReference type="PROSITE" id="PS50234">
    <property type="entry name" value="VWFA"/>
    <property type="match status" value="1"/>
</dbReference>
<evidence type="ECO:0000259" key="1">
    <source>
        <dbReference type="PROSITE" id="PS50234"/>
    </source>
</evidence>
<evidence type="ECO:0000313" key="2">
    <source>
        <dbReference type="EMBL" id="UUX93706.1"/>
    </source>
</evidence>
<dbReference type="KEGG" id="mend:L6E24_06215"/>
<gene>
    <name evidence="2" type="ORF">L6E24_06215</name>
</gene>
<feature type="domain" description="VWFA" evidence="1">
    <location>
        <begin position="505"/>
        <end position="759"/>
    </location>
</feature>
<dbReference type="EMBL" id="CP096115">
    <property type="protein sequence ID" value="UUX93706.1"/>
    <property type="molecule type" value="Genomic_DNA"/>
</dbReference>
<dbReference type="RefSeq" id="WP_257743841.1">
    <property type="nucleotide sequence ID" value="NZ_CP096115.1"/>
</dbReference>
<keyword evidence="3" id="KW-1185">Reference proteome</keyword>
<dbReference type="SUPFAM" id="SSF49373">
    <property type="entry name" value="Invasin/intimin cell-adhesion fragments"/>
    <property type="match status" value="2"/>
</dbReference>
<accession>A0A9E7TMU7</accession>
<dbReference type="GeneID" id="74307276"/>
<dbReference type="Gene3D" id="3.40.50.410">
    <property type="entry name" value="von Willebrand factor, type A domain"/>
    <property type="match status" value="1"/>
</dbReference>
<dbReference type="Gene3D" id="2.60.40.10">
    <property type="entry name" value="Immunoglobulins"/>
    <property type="match status" value="2"/>
</dbReference>
<dbReference type="InterPro" id="IPR036465">
    <property type="entry name" value="vWFA_dom_sf"/>
</dbReference>
<dbReference type="SMART" id="SM00327">
    <property type="entry name" value="VWA"/>
    <property type="match status" value="1"/>
</dbReference>
<reference evidence="2" key="1">
    <citation type="submission" date="2022-04" db="EMBL/GenBank/DDBJ databases">
        <title>Complete genome of Methanoplanus endosymbiosus DSM 3599.</title>
        <authorList>
            <person name="Chen S.-C."/>
            <person name="You Y.-T."/>
            <person name="Zhou Y.-Z."/>
            <person name="Lai M.-C."/>
        </authorList>
    </citation>
    <scope>NUCLEOTIDE SEQUENCE</scope>
    <source>
        <strain evidence="2">DSM 3599</strain>
    </source>
</reference>
<dbReference type="Proteomes" id="UP001060368">
    <property type="component" value="Chromosome"/>
</dbReference>
<dbReference type="SUPFAM" id="SSF53300">
    <property type="entry name" value="vWA-like"/>
    <property type="match status" value="1"/>
</dbReference>
<name>A0A9E7TMU7_9EURY</name>
<dbReference type="InterPro" id="IPR013783">
    <property type="entry name" value="Ig-like_fold"/>
</dbReference>
<organism evidence="2 3">
    <name type="scientific">Methanoplanus endosymbiosus</name>
    <dbReference type="NCBI Taxonomy" id="33865"/>
    <lineage>
        <taxon>Archaea</taxon>
        <taxon>Methanobacteriati</taxon>
        <taxon>Methanobacteriota</taxon>
        <taxon>Stenosarchaea group</taxon>
        <taxon>Methanomicrobia</taxon>
        <taxon>Methanomicrobiales</taxon>
        <taxon>Methanomicrobiaceae</taxon>
        <taxon>Methanoplanus</taxon>
    </lineage>
</organism>
<sequence length="1015" mass="111022">MKFITIFIFLILASLLCGVSAALEESEVDITPDSQWITAGGGAAEITVEINNLSVSVSSVEFYCTQPEIYGEPGVTSDSSSPYSTTFTTTKSGEASIVAEVNYTVDDSEYSLSKIITLNVDHSVTESISYLHYDYESEVGSETDISVRIQDAYGNIIDSKREDAEGGNPEEITFSSSGDTSGFWNGLDYSEDTITETVGSDGLVTVTFLISITPGENLINIEPPEPVSQDLIVINGISTAPPAIIESAVSPHAADPPYVPADGETPFTITYFLYDVFGNPSGNRTVLISSSDPTEEDFTLRSNSAGRISVTYGPKSQKGLFTLTATSTDNSSASVSDDLLFDSTEPVNMLLTANPETMPSVDVLPDSKSRIRAKVVDERGNPVKSEVVSFLLEDKTYPAYQTEDPQLLQASAVTDEDGQAIVEFIPGEFETDWSSPNYNELAEANCTVTAQWNNVSRTIKVEWKNYPYISVTTLAEPETVAVNGTLDVSVSIYGDGYELTPDPIDVMVSVDRSGSMLKDYPDRMVSAMSALKTFNSEMSEGRDQVGITSFGVSGSSNIYYYGYDYWAGRDDRSSDDGSYISLHYPGNGRYYSSYATTDLSLTLDHSDFETEVDRIVPMSGTPMRKGLYLAIKELVDNGRADAVKGVILLSDGDYNYYGDPLARGYAGYYYYYGHKYYYYSPTDYDTLTENYYPFSGLTSAEQNLTVYANNNNVTIYSIAFSDGISSGGKDVLEKIAECTGGEYYYAPTGDELQAIYTSIAGELKVEAGVNTTMQLVFDNIELNNVTVQNTEEDPVVDYVYLDGVSTTIQSWNSSGVITPFHTIDDTSDWEDDQNLDFNVGTIRLGQHWETSFRLKVMKSGNLNIFGPGSTITFNNGTDYLSLPITYVTAVADLNSTGVTFTELDIKELSVTSGDIVTDRFDLGWKVNYSGTEQVNHRIYYLREGDGIWLPYKTLNGLSGPLNDYVKSETINVYGFPSGNYQFRVIATAIDAADDPETVPVAIGVASGNVSYIKIE</sequence>
<dbReference type="AlphaFoldDB" id="A0A9E7TMU7"/>
<dbReference type="InterPro" id="IPR008964">
    <property type="entry name" value="Invasin/intimin_cell_adhesion"/>
</dbReference>
<dbReference type="InterPro" id="IPR002035">
    <property type="entry name" value="VWF_A"/>
</dbReference>
<protein>
    <submittedName>
        <fullName evidence="2">VWA domain-containing protein</fullName>
    </submittedName>
</protein>